<dbReference type="EMBL" id="POUB01000550">
    <property type="protein sequence ID" value="PZF81788.1"/>
    <property type="molecule type" value="Genomic_DNA"/>
</dbReference>
<dbReference type="AlphaFoldDB" id="A0A2W2BNN0"/>
<keyword evidence="2" id="KW-1185">Reference proteome</keyword>
<protein>
    <submittedName>
        <fullName evidence="1">Uncharacterized protein</fullName>
    </submittedName>
</protein>
<gene>
    <name evidence="1" type="ORF">C1I99_31770</name>
</gene>
<name>A0A2W2BNN0_9ACTN</name>
<evidence type="ECO:0000313" key="2">
    <source>
        <dbReference type="Proteomes" id="UP000248749"/>
    </source>
</evidence>
<proteinExistence type="predicted"/>
<accession>A0A2W2BNN0</accession>
<sequence length="133" mass="14406">MTAPVHRFAFRFDPPYRPVLALLGVRPETAWVRVDAQEVAVRFGPWRLRTARRNVTGVERGGPYRWWRVVGPRLSLADAGVTFASSTAAGLCLRFAEPVPALLPGGWPRHPGATVTVVDPDALARVLTAPGGG</sequence>
<evidence type="ECO:0000313" key="1">
    <source>
        <dbReference type="EMBL" id="PZF81788.1"/>
    </source>
</evidence>
<comment type="caution">
    <text evidence="1">The sequence shown here is derived from an EMBL/GenBank/DDBJ whole genome shotgun (WGS) entry which is preliminary data.</text>
</comment>
<dbReference type="Proteomes" id="UP000248749">
    <property type="component" value="Unassembled WGS sequence"/>
</dbReference>
<reference evidence="1 2" key="1">
    <citation type="submission" date="2018-01" db="EMBL/GenBank/DDBJ databases">
        <title>Draft genome sequence of Salinispora sp. 13K206.</title>
        <authorList>
            <person name="Sahin N."/>
            <person name="Saygin H."/>
            <person name="Ay H."/>
        </authorList>
    </citation>
    <scope>NUCLEOTIDE SEQUENCE [LARGE SCALE GENOMIC DNA]</scope>
    <source>
        <strain evidence="1 2">13K206</strain>
    </source>
</reference>
<organism evidence="1 2">
    <name type="scientific">Micromonospora deserti</name>
    <dbReference type="NCBI Taxonomy" id="2070366"/>
    <lineage>
        <taxon>Bacteria</taxon>
        <taxon>Bacillati</taxon>
        <taxon>Actinomycetota</taxon>
        <taxon>Actinomycetes</taxon>
        <taxon>Micromonosporales</taxon>
        <taxon>Micromonosporaceae</taxon>
        <taxon>Micromonospora</taxon>
    </lineage>
</organism>
<dbReference type="OrthoDB" id="191189at2"/>